<dbReference type="Proteomes" id="UP000694865">
    <property type="component" value="Unplaced"/>
</dbReference>
<dbReference type="PANTHER" id="PTHR21077:SF5">
    <property type="entry name" value="CROSSOVER JUNCTION ENDONUCLEASE MMS4"/>
    <property type="match status" value="1"/>
</dbReference>
<dbReference type="InterPro" id="IPR043087">
    <property type="entry name" value="Eme1_nucdom_sub2"/>
</dbReference>
<keyword evidence="11" id="KW-0234">DNA repair</keyword>
<dbReference type="InterPro" id="IPR006166">
    <property type="entry name" value="ERCC4_domain"/>
</dbReference>
<feature type="coiled-coil region" evidence="14">
    <location>
        <begin position="278"/>
        <end position="331"/>
    </location>
</feature>
<keyword evidence="16" id="KW-1185">Reference proteome</keyword>
<name>A0ABM0MGG9_SACKO</name>
<comment type="subcellular location">
    <subcellularLocation>
        <location evidence="2">Nucleus</location>
    </subcellularLocation>
</comment>
<evidence type="ECO:0000256" key="3">
    <source>
        <dbReference type="ARBA" id="ARBA00005313"/>
    </source>
</evidence>
<dbReference type="RefSeq" id="XP_006819110.1">
    <property type="nucleotide sequence ID" value="XM_006819047.1"/>
</dbReference>
<keyword evidence="9" id="KW-0460">Magnesium</keyword>
<dbReference type="Gene3D" id="3.40.1620.30">
    <property type="entry name" value="ERCC4, Mus81-Eme1 complex, nuclease domain, subdomain 1"/>
    <property type="match status" value="1"/>
</dbReference>
<evidence type="ECO:0000256" key="14">
    <source>
        <dbReference type="SAM" id="Coils"/>
    </source>
</evidence>
<evidence type="ECO:0000256" key="10">
    <source>
        <dbReference type="ARBA" id="ARBA00023172"/>
    </source>
</evidence>
<dbReference type="CDD" id="cd14376">
    <property type="entry name" value="CUE_AUP1_AMFR_like"/>
    <property type="match status" value="1"/>
</dbReference>
<reference evidence="17" key="1">
    <citation type="submission" date="2025-08" db="UniProtKB">
        <authorList>
            <consortium name="RefSeq"/>
        </authorList>
    </citation>
    <scope>IDENTIFICATION</scope>
    <source>
        <tissue evidence="17">Testes</tissue>
    </source>
</reference>
<organism evidence="16 17">
    <name type="scientific">Saccoglossus kowalevskii</name>
    <name type="common">Acorn worm</name>
    <dbReference type="NCBI Taxonomy" id="10224"/>
    <lineage>
        <taxon>Eukaryota</taxon>
        <taxon>Metazoa</taxon>
        <taxon>Hemichordata</taxon>
        <taxon>Enteropneusta</taxon>
        <taxon>Harrimaniidae</taxon>
        <taxon>Saccoglossus</taxon>
    </lineage>
</organism>
<keyword evidence="8" id="KW-0378">Hydrolase</keyword>
<dbReference type="GeneID" id="100378274"/>
<evidence type="ECO:0000256" key="7">
    <source>
        <dbReference type="ARBA" id="ARBA00022763"/>
    </source>
</evidence>
<dbReference type="CDD" id="cd20083">
    <property type="entry name" value="XPF_nuclease_EME"/>
    <property type="match status" value="1"/>
</dbReference>
<evidence type="ECO:0000259" key="15">
    <source>
        <dbReference type="SMART" id="SM00891"/>
    </source>
</evidence>
<keyword evidence="7" id="KW-0227">DNA damage</keyword>
<evidence type="ECO:0000256" key="1">
    <source>
        <dbReference type="ARBA" id="ARBA00001946"/>
    </source>
</evidence>
<evidence type="ECO:0000256" key="11">
    <source>
        <dbReference type="ARBA" id="ARBA00023204"/>
    </source>
</evidence>
<sequence length="651" mass="73782">MAHFPSEADVNMVLAVVQGASVSAVRRNLLITGNVESTINNVLDGMLIDEEPDIETVSNPMIVEDTKAEKESTTEEYLSSTDINSDNSDISLPAVDFTTIKTKNILNSHTSLQNSIVRMESPIEISGESNDGVPSPWRDCDHYMSVLENKSKDHFKVKPIRKYGAWSVSSSSSDEDEMLPLSLTHRLQQKLQKKETCGNSQISCLGSQNKVCASIRYQSSCYSKNDSDYKIQDRYDVIKRRAMDDREMCEGSGENEIDINEDTPGAVRKKKRRSPEQIEELKRQALQLKMKKQKEKTEIQRQKVQQMVMKETEKLQKVKEREEKKQEKEREMCRKKAERTAAKAARPEECLKYVTVFLDQRLIEDPGGADILIHLQSKDVKYSLTFQPITNGITWKRQQLQDYSQSSQSSNNPDQTDENEVLVVLQAVEFVEMVHAFKEVNSSHINQKNKQNRDFRTAVLSNQGGDDNGKGGKRKNKSGILRVITRVDMEEALVDLQLNENCNVRLEETMADVGTVIAMFTKAIAEAPFKRERDKGIFSFHVSTEWAGGVRVDKDGKGLLRVWRQQLQQFRLVSVDKAAAIVAAYPSPQILMKAYQECSSAKQAEKLLQDIVVRRGAGVLATNRRIGPELSRKVYLFLTSHDGDMVLHSRH</sequence>
<proteinExistence type="inferred from homology"/>
<dbReference type="InterPro" id="IPR043086">
    <property type="entry name" value="EME1_nucdom_sub1"/>
</dbReference>
<evidence type="ECO:0000256" key="9">
    <source>
        <dbReference type="ARBA" id="ARBA00022842"/>
    </source>
</evidence>
<dbReference type="SMART" id="SM00891">
    <property type="entry name" value="ERCC4"/>
    <property type="match status" value="1"/>
</dbReference>
<keyword evidence="6" id="KW-0255">Endonuclease</keyword>
<evidence type="ECO:0000256" key="6">
    <source>
        <dbReference type="ARBA" id="ARBA00022759"/>
    </source>
</evidence>
<keyword evidence="5" id="KW-0479">Metal-binding</keyword>
<dbReference type="Pfam" id="PF21292">
    <property type="entry name" value="EME1-MUS81_C"/>
    <property type="match status" value="1"/>
</dbReference>
<dbReference type="InterPro" id="IPR047524">
    <property type="entry name" value="XPF_nuclease_EME1_plant/arthr"/>
</dbReference>
<dbReference type="InterPro" id="IPR033310">
    <property type="entry name" value="Mms4/EME1/EME2"/>
</dbReference>
<evidence type="ECO:0000256" key="4">
    <source>
        <dbReference type="ARBA" id="ARBA00022722"/>
    </source>
</evidence>
<evidence type="ECO:0000313" key="17">
    <source>
        <dbReference type="RefSeq" id="XP_006819110.1"/>
    </source>
</evidence>
<evidence type="ECO:0000256" key="8">
    <source>
        <dbReference type="ARBA" id="ARBA00022801"/>
    </source>
</evidence>
<accession>A0ABM0MGG9</accession>
<evidence type="ECO:0000256" key="5">
    <source>
        <dbReference type="ARBA" id="ARBA00022723"/>
    </source>
</evidence>
<dbReference type="Gene3D" id="1.10.150.670">
    <property type="entry name" value="Crossover junction endonuclease EME1, DNA-binding domain"/>
    <property type="match status" value="1"/>
</dbReference>
<evidence type="ECO:0000256" key="2">
    <source>
        <dbReference type="ARBA" id="ARBA00004123"/>
    </source>
</evidence>
<keyword evidence="4" id="KW-0540">Nuclease</keyword>
<keyword evidence="12" id="KW-0539">Nucleus</keyword>
<comment type="similarity">
    <text evidence="3">Belongs to the EME1/MMS4 family.</text>
</comment>
<evidence type="ECO:0000256" key="12">
    <source>
        <dbReference type="ARBA" id="ARBA00023242"/>
    </source>
</evidence>
<comment type="cofactor">
    <cofactor evidence="1">
        <name>Mg(2+)</name>
        <dbReference type="ChEBI" id="CHEBI:18420"/>
    </cofactor>
</comment>
<evidence type="ECO:0000313" key="16">
    <source>
        <dbReference type="Proteomes" id="UP000694865"/>
    </source>
</evidence>
<dbReference type="InterPro" id="IPR042530">
    <property type="entry name" value="EME1/EME2_C"/>
</dbReference>
<gene>
    <name evidence="17" type="primary">LOC100378274</name>
</gene>
<feature type="domain" description="ERCC4" evidence="15">
    <location>
        <begin position="355"/>
        <end position="596"/>
    </location>
</feature>
<dbReference type="Gene3D" id="4.10.800.30">
    <property type="entry name" value="ERCC4, Mus81-Eme1 complex, nuclease domain, subdomain 2"/>
    <property type="match status" value="1"/>
</dbReference>
<evidence type="ECO:0000256" key="13">
    <source>
        <dbReference type="ARBA" id="ARBA00023254"/>
    </source>
</evidence>
<protein>
    <submittedName>
        <fullName evidence="17">Crossover junction endonuclease EME1-like</fullName>
    </submittedName>
</protein>
<dbReference type="PANTHER" id="PTHR21077">
    <property type="entry name" value="EME1 PROTEIN"/>
    <property type="match status" value="1"/>
</dbReference>
<keyword evidence="13" id="KW-0469">Meiosis</keyword>
<keyword evidence="14" id="KW-0175">Coiled coil</keyword>
<keyword evidence="10" id="KW-0233">DNA recombination</keyword>